<feature type="transmembrane region" description="Helical" evidence="1">
    <location>
        <begin position="12"/>
        <end position="32"/>
    </location>
</feature>
<evidence type="ECO:0000256" key="1">
    <source>
        <dbReference type="SAM" id="Phobius"/>
    </source>
</evidence>
<comment type="caution">
    <text evidence="2">The sequence shown here is derived from an EMBL/GenBank/DDBJ whole genome shotgun (WGS) entry which is preliminary data.</text>
</comment>
<sequence>MSQQRRGVNKWLVMLLVFVVVLGIGATAYGVLKENNPMALYAIAEKNTIEEQLERMQQYNKHTATLQERMLEEAHTSEATLAMNADMEGEQLNQTLPQAAMVQGILSTIKLKVDSQVDPSTNEMSGKLDVQLQGTSLAEASLYQNKETTAAQIPFLHNDYFAIHNNELGDFLKRIDAEEPTVTEIPNFVESNKAAFTSGQLEDIVIDYVKAVRKHFSEDQFSLEKSASYEGDTFDKVTISISEEKTQAIVKTVLEKLKEDERIWNVVDKQMQLQQLNPTEERETIQAELDKAISNVDQLSLPEGITIEAYIKDEIVVHEIWSMDLQLENSPLYHVKWDSSYKKEGKDSYDSSMDMTATADDSKEEYSLSYHENGKPNKDGLHVDYTIGVDVQKEDEDFQGTLVLNTDYTETSANTQFDVKVKGTTIDPESVPSISGFFNSETTQKKADSYMQKLDLGFDIGMDDPNIGVTNAHVEFHVDQQHIFTNDLSFPDTNGESTIQVMEKSEDEWNQITEEMQRNFQQYIQNMMGGLNGFSSLGL</sequence>
<protein>
    <submittedName>
        <fullName evidence="2">Uncharacterized protein</fullName>
    </submittedName>
</protein>
<evidence type="ECO:0000313" key="3">
    <source>
        <dbReference type="Proteomes" id="UP001589836"/>
    </source>
</evidence>
<evidence type="ECO:0000313" key="2">
    <source>
        <dbReference type="EMBL" id="MFC0523366.1"/>
    </source>
</evidence>
<dbReference type="EMBL" id="JBHLTP010000004">
    <property type="protein sequence ID" value="MFC0523366.1"/>
    <property type="molecule type" value="Genomic_DNA"/>
</dbReference>
<keyword evidence="1" id="KW-0472">Membrane</keyword>
<keyword evidence="1" id="KW-0812">Transmembrane</keyword>
<accession>A0ABV6LLW2</accession>
<reference evidence="2 3" key="1">
    <citation type="submission" date="2024-09" db="EMBL/GenBank/DDBJ databases">
        <authorList>
            <person name="Sun Q."/>
            <person name="Mori K."/>
        </authorList>
    </citation>
    <scope>NUCLEOTIDE SEQUENCE [LARGE SCALE GENOMIC DNA]</scope>
    <source>
        <strain evidence="2 3">NCAIM B.02529</strain>
    </source>
</reference>
<name>A0ABV6LLW2_9BACI</name>
<keyword evidence="3" id="KW-1185">Reference proteome</keyword>
<dbReference type="Proteomes" id="UP001589836">
    <property type="component" value="Unassembled WGS sequence"/>
</dbReference>
<organism evidence="2 3">
    <name type="scientific">Pontibacillus salicampi</name>
    <dbReference type="NCBI Taxonomy" id="1449801"/>
    <lineage>
        <taxon>Bacteria</taxon>
        <taxon>Bacillati</taxon>
        <taxon>Bacillota</taxon>
        <taxon>Bacilli</taxon>
        <taxon>Bacillales</taxon>
        <taxon>Bacillaceae</taxon>
        <taxon>Pontibacillus</taxon>
    </lineage>
</organism>
<proteinExistence type="predicted"/>
<gene>
    <name evidence="2" type="ORF">ACFFGV_07190</name>
</gene>
<keyword evidence="1" id="KW-1133">Transmembrane helix</keyword>
<dbReference type="RefSeq" id="WP_377346078.1">
    <property type="nucleotide sequence ID" value="NZ_JBHLTP010000004.1"/>
</dbReference>